<dbReference type="Pfam" id="PF17762">
    <property type="entry name" value="HTH_ParB"/>
    <property type="match status" value="1"/>
</dbReference>
<dbReference type="InterPro" id="IPR036086">
    <property type="entry name" value="ParB/Sulfiredoxin_sf"/>
</dbReference>
<evidence type="ECO:0000313" key="8">
    <source>
        <dbReference type="Proteomes" id="UP001310692"/>
    </source>
</evidence>
<organism evidence="7 8">
    <name type="scientific">Hyphobacterium marinum</name>
    <dbReference type="NCBI Taxonomy" id="3116574"/>
    <lineage>
        <taxon>Bacteria</taxon>
        <taxon>Pseudomonadati</taxon>
        <taxon>Pseudomonadota</taxon>
        <taxon>Alphaproteobacteria</taxon>
        <taxon>Maricaulales</taxon>
        <taxon>Maricaulaceae</taxon>
        <taxon>Hyphobacterium</taxon>
    </lineage>
</organism>
<sequence length="299" mass="32452">MSAERTRGLGRGLSALLSDSEGSDENTQTSSGLAGVRTLPIEQVSANPDQPRRQFSEADLTALAESIAEKGVLQPILVRPAPKGDGYQIVAGERRWRAAQRARLHEIPALVRDFTDRETLEIAIVENVQRADLDPVEEARAYRQLVDRFGHSQDEIARAVSKSRSHVANSMRLLTLPDSILTLLANGELSAGHARALIKNPDAEKLAELIVSKGLSVREAEALVKAGDSRNAPETKSRSGRSKDTDTRALEADLANRLGLAVDIRHGKGSQKEAGEIRVQYTTLEQLDDLCRRLSGSAG</sequence>
<feature type="region of interest" description="Disordered" evidence="5">
    <location>
        <begin position="1"/>
        <end position="53"/>
    </location>
</feature>
<feature type="domain" description="ParB-like N-terminal" evidence="6">
    <location>
        <begin position="37"/>
        <end position="128"/>
    </location>
</feature>
<evidence type="ECO:0000259" key="6">
    <source>
        <dbReference type="SMART" id="SM00470"/>
    </source>
</evidence>
<dbReference type="Gene3D" id="1.10.10.2830">
    <property type="match status" value="1"/>
</dbReference>
<dbReference type="SUPFAM" id="SSF109709">
    <property type="entry name" value="KorB DNA-binding domain-like"/>
    <property type="match status" value="1"/>
</dbReference>
<dbReference type="SMART" id="SM00470">
    <property type="entry name" value="ParB"/>
    <property type="match status" value="1"/>
</dbReference>
<comment type="function">
    <text evidence="4">Involved in chromosome partition. Localize to both poles of the predivisional cell following completion of DNA replication. Binds to the DNA origin of replication.</text>
</comment>
<dbReference type="InterPro" id="IPR003115">
    <property type="entry name" value="ParB_N"/>
</dbReference>
<dbReference type="PANTHER" id="PTHR33375:SF1">
    <property type="entry name" value="CHROMOSOME-PARTITIONING PROTEIN PARB-RELATED"/>
    <property type="match status" value="1"/>
</dbReference>
<keyword evidence="8" id="KW-1185">Reference proteome</keyword>
<dbReference type="SUPFAM" id="SSF110849">
    <property type="entry name" value="ParB/Sulfiredoxin"/>
    <property type="match status" value="1"/>
</dbReference>
<keyword evidence="2" id="KW-0159">Chromosome partition</keyword>
<evidence type="ECO:0000256" key="3">
    <source>
        <dbReference type="ARBA" id="ARBA00023125"/>
    </source>
</evidence>
<feature type="region of interest" description="Disordered" evidence="5">
    <location>
        <begin position="225"/>
        <end position="247"/>
    </location>
</feature>
<reference evidence="7 8" key="1">
    <citation type="submission" date="2024-01" db="EMBL/GenBank/DDBJ databases">
        <title>Hyphobacterium bacterium isolated from marine sediment.</title>
        <authorList>
            <person name="Zhao S."/>
        </authorList>
    </citation>
    <scope>NUCLEOTIDE SEQUENCE [LARGE SCALE GENOMIC DNA]</scope>
    <source>
        <strain evidence="7 8">Y60-23</strain>
    </source>
</reference>
<dbReference type="Proteomes" id="UP001310692">
    <property type="component" value="Unassembled WGS sequence"/>
</dbReference>
<dbReference type="NCBIfam" id="TIGR00180">
    <property type="entry name" value="parB_part"/>
    <property type="match status" value="1"/>
</dbReference>
<dbReference type="InterPro" id="IPR004437">
    <property type="entry name" value="ParB/RepB/Spo0J"/>
</dbReference>
<name>A0ABU7LUX2_9PROT</name>
<dbReference type="RefSeq" id="WP_330194899.1">
    <property type="nucleotide sequence ID" value="NZ_JAZDRO010000001.1"/>
</dbReference>
<comment type="caution">
    <text evidence="7">The sequence shown here is derived from an EMBL/GenBank/DDBJ whole genome shotgun (WGS) entry which is preliminary data.</text>
</comment>
<comment type="similarity">
    <text evidence="1">Belongs to the ParB family.</text>
</comment>
<evidence type="ECO:0000256" key="4">
    <source>
        <dbReference type="ARBA" id="ARBA00025472"/>
    </source>
</evidence>
<gene>
    <name evidence="7" type="ORF">V0U35_01620</name>
</gene>
<dbReference type="InterPro" id="IPR041468">
    <property type="entry name" value="HTH_ParB/Spo0J"/>
</dbReference>
<dbReference type="InterPro" id="IPR050336">
    <property type="entry name" value="Chromosome_partition/occlusion"/>
</dbReference>
<dbReference type="Gene3D" id="3.90.1530.30">
    <property type="match status" value="1"/>
</dbReference>
<dbReference type="PANTHER" id="PTHR33375">
    <property type="entry name" value="CHROMOSOME-PARTITIONING PROTEIN PARB-RELATED"/>
    <property type="match status" value="1"/>
</dbReference>
<proteinExistence type="inferred from homology"/>
<keyword evidence="3" id="KW-0238">DNA-binding</keyword>
<dbReference type="InterPro" id="IPR057240">
    <property type="entry name" value="ParB_dimer_C"/>
</dbReference>
<evidence type="ECO:0000313" key="7">
    <source>
        <dbReference type="EMBL" id="MEE2565362.1"/>
    </source>
</evidence>
<evidence type="ECO:0000256" key="2">
    <source>
        <dbReference type="ARBA" id="ARBA00022829"/>
    </source>
</evidence>
<dbReference type="CDD" id="cd16393">
    <property type="entry name" value="SPO0J_N"/>
    <property type="match status" value="1"/>
</dbReference>
<evidence type="ECO:0000256" key="5">
    <source>
        <dbReference type="SAM" id="MobiDB-lite"/>
    </source>
</evidence>
<accession>A0ABU7LUX2</accession>
<dbReference type="EMBL" id="JAZDRO010000001">
    <property type="protein sequence ID" value="MEE2565362.1"/>
    <property type="molecule type" value="Genomic_DNA"/>
</dbReference>
<dbReference type="Pfam" id="PF02195">
    <property type="entry name" value="ParB_N"/>
    <property type="match status" value="1"/>
</dbReference>
<protein>
    <submittedName>
        <fullName evidence="7">ParB/RepB/Spo0J family partition protein</fullName>
    </submittedName>
</protein>
<dbReference type="Pfam" id="PF23552">
    <property type="entry name" value="ParB_C"/>
    <property type="match status" value="1"/>
</dbReference>
<evidence type="ECO:0000256" key="1">
    <source>
        <dbReference type="ARBA" id="ARBA00006295"/>
    </source>
</evidence>